<dbReference type="InterPro" id="IPR036734">
    <property type="entry name" value="Neur_chan_lig-bd_sf"/>
</dbReference>
<evidence type="ECO:0000256" key="10">
    <source>
        <dbReference type="ARBA" id="ARBA00023303"/>
    </source>
</evidence>
<dbReference type="PRINTS" id="PR00252">
    <property type="entry name" value="NRIONCHANNEL"/>
</dbReference>
<feature type="transmembrane region" description="Helical" evidence="12">
    <location>
        <begin position="307"/>
        <end position="329"/>
    </location>
</feature>
<dbReference type="Pfam" id="PF02932">
    <property type="entry name" value="Neur_chan_memb"/>
    <property type="match status" value="2"/>
</dbReference>
<dbReference type="InterPro" id="IPR006028">
    <property type="entry name" value="GABAA/Glycine_rcpt"/>
</dbReference>
<evidence type="ECO:0000313" key="16">
    <source>
        <dbReference type="Proteomes" id="UP000218231"/>
    </source>
</evidence>
<keyword evidence="16" id="KW-1185">Reference proteome</keyword>
<dbReference type="STRING" id="2018661.A0A2A2L6B4"/>
<keyword evidence="9 12" id="KW-0472">Membrane</keyword>
<evidence type="ECO:0000259" key="13">
    <source>
        <dbReference type="Pfam" id="PF02931"/>
    </source>
</evidence>
<dbReference type="InterPro" id="IPR006029">
    <property type="entry name" value="Neurotrans-gated_channel_TM"/>
</dbReference>
<dbReference type="SUPFAM" id="SSF63712">
    <property type="entry name" value="Nicotinic receptor ligand binding domain-like"/>
    <property type="match status" value="1"/>
</dbReference>
<dbReference type="Gene3D" id="1.20.58.390">
    <property type="entry name" value="Neurotransmitter-gated ion-channel transmembrane domain"/>
    <property type="match status" value="2"/>
</dbReference>
<keyword evidence="3" id="KW-0813">Transport</keyword>
<feature type="region of interest" description="Disordered" evidence="11">
    <location>
        <begin position="392"/>
        <end position="433"/>
    </location>
</feature>
<evidence type="ECO:0000256" key="4">
    <source>
        <dbReference type="ARBA" id="ARBA00022475"/>
    </source>
</evidence>
<evidence type="ECO:0000256" key="12">
    <source>
        <dbReference type="SAM" id="Phobius"/>
    </source>
</evidence>
<dbReference type="InterPro" id="IPR036719">
    <property type="entry name" value="Neuro-gated_channel_TM_sf"/>
</dbReference>
<name>A0A2A2L6B4_9BILA</name>
<dbReference type="GO" id="GO:0004888">
    <property type="term" value="F:transmembrane signaling receptor activity"/>
    <property type="evidence" value="ECO:0007669"/>
    <property type="project" value="InterPro"/>
</dbReference>
<evidence type="ECO:0000259" key="14">
    <source>
        <dbReference type="Pfam" id="PF02932"/>
    </source>
</evidence>
<reference evidence="15 16" key="1">
    <citation type="journal article" date="2017" name="Curr. Biol.">
        <title>Genome architecture and evolution of a unichromosomal asexual nematode.</title>
        <authorList>
            <person name="Fradin H."/>
            <person name="Zegar C."/>
            <person name="Gutwein M."/>
            <person name="Lucas J."/>
            <person name="Kovtun M."/>
            <person name="Corcoran D."/>
            <person name="Baugh L.R."/>
            <person name="Kiontke K."/>
            <person name="Gunsalus K."/>
            <person name="Fitch D.H."/>
            <person name="Piano F."/>
        </authorList>
    </citation>
    <scope>NUCLEOTIDE SEQUENCE [LARGE SCALE GENOMIC DNA]</scope>
    <source>
        <strain evidence="15">PF1309</strain>
    </source>
</reference>
<comment type="subcellular location">
    <subcellularLocation>
        <location evidence="2">Cell membrane</location>
    </subcellularLocation>
    <subcellularLocation>
        <location evidence="1">Membrane</location>
        <topology evidence="1">Multi-pass membrane protein</topology>
    </subcellularLocation>
</comment>
<proteinExistence type="predicted"/>
<dbReference type="InterPro" id="IPR006201">
    <property type="entry name" value="Neur_channel"/>
</dbReference>
<organism evidence="15 16">
    <name type="scientific">Diploscapter pachys</name>
    <dbReference type="NCBI Taxonomy" id="2018661"/>
    <lineage>
        <taxon>Eukaryota</taxon>
        <taxon>Metazoa</taxon>
        <taxon>Ecdysozoa</taxon>
        <taxon>Nematoda</taxon>
        <taxon>Chromadorea</taxon>
        <taxon>Rhabditida</taxon>
        <taxon>Rhabditina</taxon>
        <taxon>Rhabditomorpha</taxon>
        <taxon>Rhabditoidea</taxon>
        <taxon>Rhabditidae</taxon>
        <taxon>Diploscapter</taxon>
    </lineage>
</organism>
<evidence type="ECO:0000256" key="2">
    <source>
        <dbReference type="ARBA" id="ARBA00004236"/>
    </source>
</evidence>
<feature type="transmembrane region" description="Helical" evidence="12">
    <location>
        <begin position="593"/>
        <end position="612"/>
    </location>
</feature>
<comment type="caution">
    <text evidence="15">The sequence shown here is derived from an EMBL/GenBank/DDBJ whole genome shotgun (WGS) entry which is preliminary data.</text>
</comment>
<dbReference type="AlphaFoldDB" id="A0A2A2L6B4"/>
<feature type="transmembrane region" description="Helical" evidence="12">
    <location>
        <begin position="244"/>
        <end position="264"/>
    </location>
</feature>
<dbReference type="CDD" id="cd18987">
    <property type="entry name" value="LGIC_ECD_anion"/>
    <property type="match status" value="1"/>
</dbReference>
<feature type="compositionally biased region" description="Pro residues" evidence="11">
    <location>
        <begin position="395"/>
        <end position="405"/>
    </location>
</feature>
<evidence type="ECO:0000256" key="3">
    <source>
        <dbReference type="ARBA" id="ARBA00022448"/>
    </source>
</evidence>
<dbReference type="PRINTS" id="PR00253">
    <property type="entry name" value="GABAARECEPTR"/>
</dbReference>
<dbReference type="SUPFAM" id="SSF90112">
    <property type="entry name" value="Neurotransmitter-gated ion-channel transmembrane pore"/>
    <property type="match status" value="1"/>
</dbReference>
<dbReference type="PANTHER" id="PTHR18945">
    <property type="entry name" value="NEUROTRANSMITTER GATED ION CHANNEL"/>
    <property type="match status" value="1"/>
</dbReference>
<dbReference type="GO" id="GO:0005230">
    <property type="term" value="F:extracellular ligand-gated monoatomic ion channel activity"/>
    <property type="evidence" value="ECO:0007669"/>
    <property type="project" value="InterPro"/>
</dbReference>
<sequence length="616" mass="70193">MELIQYLLYFLSCFSVDVKSEYADPIPIYLEEMLASGRRVYDKFSPPKQARDAVTKVKLAMYIEGMSSFRTQTMDFQLDVYFQQFWKDPRLSHNETRRILIRDRNVLNSMWLPDVYFANARTADFHEVTQPNFLLWIEPDGSILYDTRVSMVVVCTLKLHKWPLDSQHCNLRILSYAYTTEQLVIEWKEDEEGVEAITRNDLIAMSDMKIVRLYPGKCDGNYSTGVWSCVTAEFRIKREFTHHLMSNYVPTTLIVVISWFSFWLDCEAGGVPARVSLAITTLLTLSTQAGAARMALPEVSYMKAIDVWMGACMFFVFSVMIEFTVVNFAQRQVMASSLESMAEKATSAKPTSSQQITERARNLLNRVRGRQSANHRQLVEVQLQEHILQDASSAPVPPCDCPEPPAHSHSHSLISPTSIPPVRSSSTNSFNSEGVVSRYDPLDDYHYRVSSAETPTVTPRIICDHLYKDSTSKAERLANWQMFDTDSSETNSRRGSNATSAAKLIPAEAKQPANYGSTNAANKTMSMCNNNNHANAVVKKTTSNATTKDSSGEKKRKSSQSSRTWNNVMKKLQAQKKNIGRDRAKKIDQMSRWLFPLSFALFNAGYWYYYLIYFQD</sequence>
<evidence type="ECO:0000256" key="8">
    <source>
        <dbReference type="ARBA" id="ARBA00023065"/>
    </source>
</evidence>
<gene>
    <name evidence="15" type="ORF">WR25_22935</name>
</gene>
<evidence type="ECO:0000256" key="11">
    <source>
        <dbReference type="SAM" id="MobiDB-lite"/>
    </source>
</evidence>
<dbReference type="InterPro" id="IPR038050">
    <property type="entry name" value="Neuro_actylchol_rec"/>
</dbReference>
<dbReference type="CDD" id="cd19049">
    <property type="entry name" value="LGIC_TM_anion"/>
    <property type="match status" value="1"/>
</dbReference>
<evidence type="ECO:0000256" key="7">
    <source>
        <dbReference type="ARBA" id="ARBA00022989"/>
    </source>
</evidence>
<feature type="region of interest" description="Disordered" evidence="11">
    <location>
        <begin position="540"/>
        <end position="564"/>
    </location>
</feature>
<dbReference type="Proteomes" id="UP000218231">
    <property type="component" value="Unassembled WGS sequence"/>
</dbReference>
<keyword evidence="10" id="KW-0407">Ion channel</keyword>
<evidence type="ECO:0000313" key="15">
    <source>
        <dbReference type="EMBL" id="PAV81668.1"/>
    </source>
</evidence>
<keyword evidence="4" id="KW-1003">Cell membrane</keyword>
<evidence type="ECO:0000256" key="9">
    <source>
        <dbReference type="ARBA" id="ARBA00023136"/>
    </source>
</evidence>
<feature type="domain" description="Neurotransmitter-gated ion-channel transmembrane" evidence="14">
    <location>
        <begin position="476"/>
        <end position="607"/>
    </location>
</feature>
<dbReference type="FunFam" id="2.70.170.10:FF:000039">
    <property type="entry name" value="Ligand-Gated ion Channel"/>
    <property type="match status" value="1"/>
</dbReference>
<keyword evidence="5 12" id="KW-0812">Transmembrane</keyword>
<evidence type="ECO:0000256" key="1">
    <source>
        <dbReference type="ARBA" id="ARBA00004141"/>
    </source>
</evidence>
<dbReference type="Pfam" id="PF02931">
    <property type="entry name" value="Neur_chan_LBD"/>
    <property type="match status" value="1"/>
</dbReference>
<evidence type="ECO:0000256" key="6">
    <source>
        <dbReference type="ARBA" id="ARBA00022729"/>
    </source>
</evidence>
<protein>
    <submittedName>
        <fullName evidence="15">Uncharacterized protein</fullName>
    </submittedName>
</protein>
<feature type="domain" description="Neurotransmitter-gated ion-channel ligand-binding" evidence="13">
    <location>
        <begin position="38"/>
        <end position="239"/>
    </location>
</feature>
<keyword evidence="6" id="KW-0732">Signal</keyword>
<dbReference type="InterPro" id="IPR006202">
    <property type="entry name" value="Neur_chan_lig-bd"/>
</dbReference>
<keyword evidence="7 12" id="KW-1133">Transmembrane helix</keyword>
<accession>A0A2A2L6B4</accession>
<keyword evidence="8" id="KW-0406">Ion transport</keyword>
<dbReference type="Gene3D" id="2.70.170.10">
    <property type="entry name" value="Neurotransmitter-gated ion-channel ligand-binding domain"/>
    <property type="match status" value="1"/>
</dbReference>
<feature type="domain" description="Neurotransmitter-gated ion-channel transmembrane" evidence="14">
    <location>
        <begin position="248"/>
        <end position="358"/>
    </location>
</feature>
<dbReference type="OrthoDB" id="442503at2759"/>
<dbReference type="GO" id="GO:0005886">
    <property type="term" value="C:plasma membrane"/>
    <property type="evidence" value="ECO:0007669"/>
    <property type="project" value="UniProtKB-SubCell"/>
</dbReference>
<dbReference type="EMBL" id="LIAE01007145">
    <property type="protein sequence ID" value="PAV81668.1"/>
    <property type="molecule type" value="Genomic_DNA"/>
</dbReference>
<feature type="compositionally biased region" description="Polar residues" evidence="11">
    <location>
        <begin position="411"/>
        <end position="433"/>
    </location>
</feature>
<evidence type="ECO:0000256" key="5">
    <source>
        <dbReference type="ARBA" id="ARBA00022692"/>
    </source>
</evidence>